<gene>
    <name evidence="3" type="ORF">FHU10_0066</name>
</gene>
<feature type="domain" description="Acyltransferase 3" evidence="2">
    <location>
        <begin position="9"/>
        <end position="328"/>
    </location>
</feature>
<dbReference type="OrthoDB" id="9767863at2"/>
<dbReference type="Pfam" id="PF01757">
    <property type="entry name" value="Acyl_transf_3"/>
    <property type="match status" value="1"/>
</dbReference>
<evidence type="ECO:0000259" key="2">
    <source>
        <dbReference type="Pfam" id="PF01757"/>
    </source>
</evidence>
<protein>
    <submittedName>
        <fullName evidence="3">Peptidoglycan/LPS O-acetylase OafA/YrhL</fullName>
    </submittedName>
</protein>
<dbReference type="AlphaFoldDB" id="A0A542D4Y1"/>
<sequence>MLMKKRLTQLDGIRALLCLSVVFSHFMGSRLGWVNYNFVNAYISVDGFFILSGFVLSYIYSERINNGQIGVLQFSLHRVARLYPLHIFTLLLTFLIYKFLYKNFPFENPLQTAIQHIFMLQGLGLSQSWSWNDPSWSISVELFAAILLFKWIIPSKNNEFLLIFSIIIYTLVLNKHGSLMAEKDLNFYIFSSGLLKCIAGMTFGVFIKNLVLLPKDISVFFVKNIYIKLLAILFVSVFIFRKEQSNGIDLSIIILMGYIIAASISVKDYVFDFFSSKILAYIGKISFSIYMIHTPLLLIMDYYRLFDRINIVAGLLFFCAVLFVLSILTYNFIEENSYKRLKKSIDSFF</sequence>
<feature type="transmembrane region" description="Helical" evidence="1">
    <location>
        <begin position="160"/>
        <end position="181"/>
    </location>
</feature>
<feature type="transmembrane region" description="Helical" evidence="1">
    <location>
        <begin position="219"/>
        <end position="240"/>
    </location>
</feature>
<evidence type="ECO:0000256" key="1">
    <source>
        <dbReference type="SAM" id="Phobius"/>
    </source>
</evidence>
<feature type="transmembrane region" description="Helical" evidence="1">
    <location>
        <begin position="278"/>
        <end position="299"/>
    </location>
</feature>
<dbReference type="PANTHER" id="PTHR23028">
    <property type="entry name" value="ACETYLTRANSFERASE"/>
    <property type="match status" value="1"/>
</dbReference>
<keyword evidence="1" id="KW-1133">Transmembrane helix</keyword>
<accession>A0A542D4Y1</accession>
<dbReference type="InterPro" id="IPR002656">
    <property type="entry name" value="Acyl_transf_3_dom"/>
</dbReference>
<keyword evidence="1" id="KW-0472">Membrane</keyword>
<proteinExistence type="predicted"/>
<evidence type="ECO:0000313" key="3">
    <source>
        <dbReference type="EMBL" id="TVZ67670.1"/>
    </source>
</evidence>
<feature type="transmembrane region" description="Helical" evidence="1">
    <location>
        <begin position="12"/>
        <end position="33"/>
    </location>
</feature>
<feature type="transmembrane region" description="Helical" evidence="1">
    <location>
        <begin position="311"/>
        <end position="333"/>
    </location>
</feature>
<feature type="transmembrane region" description="Helical" evidence="1">
    <location>
        <begin position="187"/>
        <end position="207"/>
    </location>
</feature>
<dbReference type="EMBL" id="VISQ01000001">
    <property type="protein sequence ID" value="TVZ67670.1"/>
    <property type="molecule type" value="Genomic_DNA"/>
</dbReference>
<comment type="caution">
    <text evidence="3">The sequence shown here is derived from an EMBL/GenBank/DDBJ whole genome shotgun (WGS) entry which is preliminary data.</text>
</comment>
<reference evidence="3" key="2">
    <citation type="submission" date="2019-08" db="EMBL/GenBank/DDBJ databases">
        <title>Investigation of anaerobic lignin degradation for improved lignocellulosic biofuels.</title>
        <authorList>
            <person name="Deangelis K.PhD."/>
        </authorList>
    </citation>
    <scope>NUCLEOTIDE SEQUENCE [LARGE SCALE GENOMIC DNA]</scope>
    <source>
        <strain evidence="3">128R</strain>
    </source>
</reference>
<feature type="transmembrane region" description="Helical" evidence="1">
    <location>
        <begin position="39"/>
        <end position="61"/>
    </location>
</feature>
<dbReference type="GO" id="GO:0016747">
    <property type="term" value="F:acyltransferase activity, transferring groups other than amino-acyl groups"/>
    <property type="evidence" value="ECO:0007669"/>
    <property type="project" value="InterPro"/>
</dbReference>
<feature type="transmembrane region" description="Helical" evidence="1">
    <location>
        <begin position="82"/>
        <end position="100"/>
    </location>
</feature>
<reference evidence="3" key="1">
    <citation type="submission" date="2019-06" db="EMBL/GenBank/DDBJ databases">
        <authorList>
            <person name="Deangelis K."/>
            <person name="Huntemann M."/>
            <person name="Clum A."/>
            <person name="Pillay M."/>
            <person name="Palaniappan K."/>
            <person name="Varghese N."/>
            <person name="Mikhailova N."/>
            <person name="Stamatis D."/>
            <person name="Reddy T."/>
            <person name="Daum C."/>
            <person name="Shapiro N."/>
            <person name="Ivanova N."/>
            <person name="Kyrpides N."/>
            <person name="Woyke T."/>
        </authorList>
    </citation>
    <scope>NUCLEOTIDE SEQUENCE [LARGE SCALE GENOMIC DNA]</scope>
    <source>
        <strain evidence="3">128R</strain>
    </source>
</reference>
<name>A0A542D4Y1_SERFO</name>
<dbReference type="InterPro" id="IPR050879">
    <property type="entry name" value="Acyltransferase_3"/>
</dbReference>
<organism evidence="3">
    <name type="scientific">Serratia fonticola</name>
    <dbReference type="NCBI Taxonomy" id="47917"/>
    <lineage>
        <taxon>Bacteria</taxon>
        <taxon>Pseudomonadati</taxon>
        <taxon>Pseudomonadota</taxon>
        <taxon>Gammaproteobacteria</taxon>
        <taxon>Enterobacterales</taxon>
        <taxon>Yersiniaceae</taxon>
        <taxon>Serratia</taxon>
    </lineage>
</organism>
<feature type="transmembrane region" description="Helical" evidence="1">
    <location>
        <begin position="246"/>
        <end position="266"/>
    </location>
</feature>
<keyword evidence="1" id="KW-0812">Transmembrane</keyword>